<evidence type="ECO:0000313" key="2">
    <source>
        <dbReference type="Proteomes" id="UP001519325"/>
    </source>
</evidence>
<organism evidence="1 2">
    <name type="scientific">Nocardia goodfellowii</name>
    <dbReference type="NCBI Taxonomy" id="882446"/>
    <lineage>
        <taxon>Bacteria</taxon>
        <taxon>Bacillati</taxon>
        <taxon>Actinomycetota</taxon>
        <taxon>Actinomycetes</taxon>
        <taxon>Mycobacteriales</taxon>
        <taxon>Nocardiaceae</taxon>
        <taxon>Nocardia</taxon>
    </lineage>
</organism>
<dbReference type="EMBL" id="JAGGMR010000001">
    <property type="protein sequence ID" value="MBP2194428.1"/>
    <property type="molecule type" value="Genomic_DNA"/>
</dbReference>
<dbReference type="RefSeq" id="WP_209897555.1">
    <property type="nucleotide sequence ID" value="NZ_JAGGMR010000001.1"/>
</dbReference>
<proteinExistence type="predicted"/>
<keyword evidence="2" id="KW-1185">Reference proteome</keyword>
<evidence type="ECO:0000313" key="1">
    <source>
        <dbReference type="EMBL" id="MBP2194428.1"/>
    </source>
</evidence>
<protein>
    <recommendedName>
        <fullName evidence="3">Tetratricopeptide repeat protein</fullName>
    </recommendedName>
</protein>
<sequence>MSGKTSADSTMDAIMRAVTLGRDGHPEQAREGLAEIWASIGPEGDPLHRCTLAHFMADLQPDAAQALAWDIRALDAAAALTNERARQHHATLDVAGFYPSLHLNLADNYRRLGSFEAAQRELDATRTHLHTLGDDPYGATIRTAVDEIESAVRAKSTVRRDSAPDPR</sequence>
<gene>
    <name evidence="1" type="ORF">BJ987_007329</name>
</gene>
<name>A0ABS4QSA4_9NOCA</name>
<comment type="caution">
    <text evidence="1">The sequence shown here is derived from an EMBL/GenBank/DDBJ whole genome shotgun (WGS) entry which is preliminary data.</text>
</comment>
<dbReference type="Proteomes" id="UP001519325">
    <property type="component" value="Unassembled WGS sequence"/>
</dbReference>
<evidence type="ECO:0008006" key="3">
    <source>
        <dbReference type="Google" id="ProtNLM"/>
    </source>
</evidence>
<reference evidence="1 2" key="1">
    <citation type="submission" date="2021-03" db="EMBL/GenBank/DDBJ databases">
        <title>Sequencing the genomes of 1000 actinobacteria strains.</title>
        <authorList>
            <person name="Klenk H.-P."/>
        </authorList>
    </citation>
    <scope>NUCLEOTIDE SEQUENCE [LARGE SCALE GENOMIC DNA]</scope>
    <source>
        <strain evidence="1 2">DSM 45516</strain>
    </source>
</reference>
<accession>A0ABS4QSA4</accession>